<reference evidence="2" key="1">
    <citation type="submission" date="2023-05" db="EMBL/GenBank/DDBJ databases">
        <title>Nepenthes gracilis genome sequencing.</title>
        <authorList>
            <person name="Fukushima K."/>
        </authorList>
    </citation>
    <scope>NUCLEOTIDE SEQUENCE</scope>
    <source>
        <strain evidence="2">SING2019-196</strain>
    </source>
</reference>
<dbReference type="AlphaFoldDB" id="A0AAD3T316"/>
<evidence type="ECO:0000313" key="3">
    <source>
        <dbReference type="Proteomes" id="UP001279734"/>
    </source>
</evidence>
<sequence length="105" mass="11514">MARTPSVARLNSRTHSKSKPNESGVVLVSKIGYAPAVPARINKKEPAHEESQSDPPTLQSQASFQSKRIQPNDKLQPNPESQYRDAHSTNQLGITSNISNDHLSN</sequence>
<name>A0AAD3T316_NEPGR</name>
<proteinExistence type="predicted"/>
<feature type="region of interest" description="Disordered" evidence="1">
    <location>
        <begin position="39"/>
        <end position="105"/>
    </location>
</feature>
<dbReference type="EMBL" id="BSYO01000022">
    <property type="protein sequence ID" value="GMH21137.1"/>
    <property type="molecule type" value="Genomic_DNA"/>
</dbReference>
<organism evidence="2 3">
    <name type="scientific">Nepenthes gracilis</name>
    <name type="common">Slender pitcher plant</name>
    <dbReference type="NCBI Taxonomy" id="150966"/>
    <lineage>
        <taxon>Eukaryota</taxon>
        <taxon>Viridiplantae</taxon>
        <taxon>Streptophyta</taxon>
        <taxon>Embryophyta</taxon>
        <taxon>Tracheophyta</taxon>
        <taxon>Spermatophyta</taxon>
        <taxon>Magnoliopsida</taxon>
        <taxon>eudicotyledons</taxon>
        <taxon>Gunneridae</taxon>
        <taxon>Pentapetalae</taxon>
        <taxon>Caryophyllales</taxon>
        <taxon>Nepenthaceae</taxon>
        <taxon>Nepenthes</taxon>
    </lineage>
</organism>
<protein>
    <submittedName>
        <fullName evidence="2">Uncharacterized protein</fullName>
    </submittedName>
</protein>
<keyword evidence="3" id="KW-1185">Reference proteome</keyword>
<feature type="compositionally biased region" description="Polar residues" evidence="1">
    <location>
        <begin position="53"/>
        <end position="81"/>
    </location>
</feature>
<feature type="compositionally biased region" description="Polar residues" evidence="1">
    <location>
        <begin position="88"/>
        <end position="105"/>
    </location>
</feature>
<evidence type="ECO:0000256" key="1">
    <source>
        <dbReference type="SAM" id="MobiDB-lite"/>
    </source>
</evidence>
<gene>
    <name evidence="2" type="ORF">Nepgr_022979</name>
</gene>
<comment type="caution">
    <text evidence="2">The sequence shown here is derived from an EMBL/GenBank/DDBJ whole genome shotgun (WGS) entry which is preliminary data.</text>
</comment>
<evidence type="ECO:0000313" key="2">
    <source>
        <dbReference type="EMBL" id="GMH21137.1"/>
    </source>
</evidence>
<feature type="compositionally biased region" description="Basic and acidic residues" evidence="1">
    <location>
        <begin position="42"/>
        <end position="51"/>
    </location>
</feature>
<feature type="region of interest" description="Disordered" evidence="1">
    <location>
        <begin position="1"/>
        <end position="24"/>
    </location>
</feature>
<dbReference type="Proteomes" id="UP001279734">
    <property type="component" value="Unassembled WGS sequence"/>
</dbReference>
<accession>A0AAD3T316</accession>